<dbReference type="CTD" id="100493959"/>
<proteinExistence type="predicted"/>
<dbReference type="AlphaFoldDB" id="A0A8J0R857"/>
<evidence type="ECO:0000313" key="3">
    <source>
        <dbReference type="Xenbase" id="XB-GENE-29081975"/>
    </source>
</evidence>
<protein>
    <submittedName>
        <fullName evidence="2">Phospholipid scramblase 1 isoform X2</fullName>
    </submittedName>
</protein>
<gene>
    <name evidence="3" type="primary">plscr1l</name>
    <name evidence="2" type="synonym">LOC100493959</name>
</gene>
<organism evidence="1 2">
    <name type="scientific">Xenopus tropicalis</name>
    <name type="common">Western clawed frog</name>
    <name type="synonym">Silurana tropicalis</name>
    <dbReference type="NCBI Taxonomy" id="8364"/>
    <lineage>
        <taxon>Eukaryota</taxon>
        <taxon>Metazoa</taxon>
        <taxon>Chordata</taxon>
        <taxon>Craniata</taxon>
        <taxon>Vertebrata</taxon>
        <taxon>Euteleostomi</taxon>
        <taxon>Amphibia</taxon>
        <taxon>Batrachia</taxon>
        <taxon>Anura</taxon>
        <taxon>Pipoidea</taxon>
        <taxon>Pipidae</taxon>
        <taxon>Xenopodinae</taxon>
        <taxon>Xenopus</taxon>
        <taxon>Silurana</taxon>
    </lineage>
</organism>
<dbReference type="Xenbase" id="XB-GENE-29081975">
    <property type="gene designation" value="plscr1l"/>
</dbReference>
<dbReference type="RefSeq" id="XP_004919598.1">
    <property type="nucleotide sequence ID" value="XM_004919541.4"/>
</dbReference>
<name>A0A8J0R857_XENTR</name>
<dbReference type="AGR" id="Xenbase:XB-GENE-29081975"/>
<dbReference type="OrthoDB" id="9888017at2759"/>
<accession>A0A8J0R857</accession>
<reference evidence="2" key="1">
    <citation type="submission" date="2025-08" db="UniProtKB">
        <authorList>
            <consortium name="RefSeq"/>
        </authorList>
    </citation>
    <scope>IDENTIFICATION</scope>
    <source>
        <strain evidence="2">Nigerian</strain>
        <tissue evidence="2">Liver and blood</tissue>
    </source>
</reference>
<dbReference type="Proteomes" id="UP000008143">
    <property type="component" value="Chromosome 3"/>
</dbReference>
<keyword evidence="1" id="KW-1185">Reference proteome</keyword>
<evidence type="ECO:0000313" key="1">
    <source>
        <dbReference type="Proteomes" id="UP000008143"/>
    </source>
</evidence>
<evidence type="ECO:0000313" key="2">
    <source>
        <dbReference type="RefSeq" id="XP_004919598.1"/>
    </source>
</evidence>
<dbReference type="GeneID" id="100493959"/>
<sequence>MSNNVQDPAMPIQMQPQWHSVSGTPQEYSGPHPIVPPGLEPLLEVDEVTLDGNVIQSPGGRILYSIHEDWKCCGTPLILKFEDPCRQEVVHAHLLPERGGYSVYKELQIEAPPPHPVGFVRHNHTAIYDGLKFFIQDGQRKPLFKSDISFSTFCNNSIENYWVDEINRAECAAADPEGGGG</sequence>